<dbReference type="PRINTS" id="PR00471">
    <property type="entry name" value="ACETATEKNASE"/>
</dbReference>
<dbReference type="EMBL" id="JBJHZZ010000007">
    <property type="protein sequence ID" value="MFL0247551.1"/>
    <property type="molecule type" value="Genomic_DNA"/>
</dbReference>
<organism evidence="11 12">
    <name type="scientific">Candidatus Clostridium stratigraminis</name>
    <dbReference type="NCBI Taxonomy" id="3381661"/>
    <lineage>
        <taxon>Bacteria</taxon>
        <taxon>Bacillati</taxon>
        <taxon>Bacillota</taxon>
        <taxon>Clostridia</taxon>
        <taxon>Eubacteriales</taxon>
        <taxon>Clostridiaceae</taxon>
        <taxon>Clostridium</taxon>
    </lineage>
</organism>
<dbReference type="Pfam" id="PF00871">
    <property type="entry name" value="Acetate_kinase"/>
    <property type="match status" value="1"/>
</dbReference>
<evidence type="ECO:0000256" key="7">
    <source>
        <dbReference type="ARBA" id="ARBA00022840"/>
    </source>
</evidence>
<keyword evidence="7 9" id="KW-0067">ATP-binding</keyword>
<dbReference type="NCBIfam" id="TIGR02707">
    <property type="entry name" value="butyr_kinase"/>
    <property type="match status" value="1"/>
</dbReference>
<protein>
    <recommendedName>
        <fullName evidence="9">Probable butyrate kinase</fullName>
        <shortName evidence="9">BK</shortName>
        <ecNumber evidence="9">2.7.2.7</ecNumber>
    </recommendedName>
    <alternativeName>
        <fullName evidence="9">Branched-chain carboxylic acid kinase</fullName>
    </alternativeName>
</protein>
<evidence type="ECO:0000256" key="10">
    <source>
        <dbReference type="RuleBase" id="RU003835"/>
    </source>
</evidence>
<dbReference type="CDD" id="cd24011">
    <property type="entry name" value="ASKHA_NBD_BK"/>
    <property type="match status" value="1"/>
</dbReference>
<accession>A0ABW8T4S1</accession>
<evidence type="ECO:0000256" key="4">
    <source>
        <dbReference type="ARBA" id="ARBA00022679"/>
    </source>
</evidence>
<comment type="catalytic activity">
    <reaction evidence="8 9">
        <text>butanoate + ATP = butanoyl phosphate + ADP</text>
        <dbReference type="Rhea" id="RHEA:13585"/>
        <dbReference type="ChEBI" id="CHEBI:17968"/>
        <dbReference type="ChEBI" id="CHEBI:30616"/>
        <dbReference type="ChEBI" id="CHEBI:58079"/>
        <dbReference type="ChEBI" id="CHEBI:456216"/>
        <dbReference type="EC" id="2.7.2.7"/>
    </reaction>
</comment>
<dbReference type="SUPFAM" id="SSF53067">
    <property type="entry name" value="Actin-like ATPase domain"/>
    <property type="match status" value="2"/>
</dbReference>
<proteinExistence type="inferred from homology"/>
<dbReference type="PANTHER" id="PTHR21060">
    <property type="entry name" value="ACETATE KINASE"/>
    <property type="match status" value="1"/>
</dbReference>
<dbReference type="NCBIfam" id="NF002834">
    <property type="entry name" value="PRK03011.1-5"/>
    <property type="match status" value="1"/>
</dbReference>
<dbReference type="InterPro" id="IPR000890">
    <property type="entry name" value="Aliphatic_acid_kin_short-chain"/>
</dbReference>
<comment type="similarity">
    <text evidence="2 9 10">Belongs to the acetokinase family.</text>
</comment>
<dbReference type="InterPro" id="IPR011245">
    <property type="entry name" value="Butyrate_kin"/>
</dbReference>
<keyword evidence="5 9" id="KW-0547">Nucleotide-binding</keyword>
<dbReference type="Gene3D" id="3.30.420.40">
    <property type="match status" value="2"/>
</dbReference>
<dbReference type="Proteomes" id="UP001623591">
    <property type="component" value="Unassembled WGS sequence"/>
</dbReference>
<evidence type="ECO:0000256" key="6">
    <source>
        <dbReference type="ARBA" id="ARBA00022777"/>
    </source>
</evidence>
<evidence type="ECO:0000256" key="1">
    <source>
        <dbReference type="ARBA" id="ARBA00004496"/>
    </source>
</evidence>
<dbReference type="EC" id="2.7.2.7" evidence="9"/>
<keyword evidence="3 9" id="KW-0963">Cytoplasm</keyword>
<dbReference type="RefSeq" id="WP_406770002.1">
    <property type="nucleotide sequence ID" value="NZ_JBJHZZ010000007.1"/>
</dbReference>
<evidence type="ECO:0000313" key="11">
    <source>
        <dbReference type="EMBL" id="MFL0247551.1"/>
    </source>
</evidence>
<dbReference type="PANTHER" id="PTHR21060:SF20">
    <property type="entry name" value="BUTYRATE KINASE 1-RELATED"/>
    <property type="match status" value="1"/>
</dbReference>
<dbReference type="HAMAP" id="MF_00542">
    <property type="entry name" value="Butyrate_kinase"/>
    <property type="match status" value="1"/>
</dbReference>
<comment type="caution">
    <text evidence="11">The sequence shown here is derived from an EMBL/GenBank/DDBJ whole genome shotgun (WGS) entry which is preliminary data.</text>
</comment>
<dbReference type="PIRSF" id="PIRSF036458">
    <property type="entry name" value="Butyrate_kin"/>
    <property type="match status" value="1"/>
</dbReference>
<dbReference type="InterPro" id="IPR043129">
    <property type="entry name" value="ATPase_NBD"/>
</dbReference>
<dbReference type="GO" id="GO:0047761">
    <property type="term" value="F:butyrate kinase activity"/>
    <property type="evidence" value="ECO:0007669"/>
    <property type="project" value="UniProtKB-EC"/>
</dbReference>
<dbReference type="PROSITE" id="PS01075">
    <property type="entry name" value="ACETATE_KINASE_1"/>
    <property type="match status" value="1"/>
</dbReference>
<name>A0ABW8T4S1_9CLOT</name>
<evidence type="ECO:0000256" key="2">
    <source>
        <dbReference type="ARBA" id="ARBA00008748"/>
    </source>
</evidence>
<evidence type="ECO:0000313" key="12">
    <source>
        <dbReference type="Proteomes" id="UP001623591"/>
    </source>
</evidence>
<gene>
    <name evidence="9 11" type="primary">buk</name>
    <name evidence="11" type="ORF">ACJDUG_11275</name>
</gene>
<evidence type="ECO:0000256" key="9">
    <source>
        <dbReference type="HAMAP-Rule" id="MF_00542"/>
    </source>
</evidence>
<keyword evidence="4 9" id="KW-0808">Transferase</keyword>
<evidence type="ECO:0000256" key="3">
    <source>
        <dbReference type="ARBA" id="ARBA00022490"/>
    </source>
</evidence>
<keyword evidence="12" id="KW-1185">Reference proteome</keyword>
<sequence length="366" mass="40291">MNKEGLILVINPGSTSTKIALYSKDTNLLNSNLIHPLEEIKKFDRIYDQKEMRVNIILDWLKENKVDFTKLNAVVGRGGLLKSMPGGTYNVTEEMLKDLKMGIQGEHASNLGGIIAYEIANMAKVPAFIVDPVAVDEFEEVARISGHPCLPRRSLVHALNIKAVTRRVCNKLGKSFDNSSFVVVHLGGGISIAPIKNGRIIDVNNANEDGPFSPERAGGLPVGEVAKLAFSGKYTYKELKKKIVSEAGFIAYLGTNDGREVNRRIDEGDKKAELILKALAYQISKEIGAYATALYGEIDAVIITGGLANNKRLMDLIEEMVSFIAPVEYVPGEDEMTALYEGALRVLMGQEKAKIYEDEVYIDRQL</sequence>
<dbReference type="InterPro" id="IPR023865">
    <property type="entry name" value="Aliphatic_acid_kinase_CS"/>
</dbReference>
<evidence type="ECO:0000256" key="5">
    <source>
        <dbReference type="ARBA" id="ARBA00022741"/>
    </source>
</evidence>
<keyword evidence="6 9" id="KW-0418">Kinase</keyword>
<comment type="subcellular location">
    <subcellularLocation>
        <location evidence="1 9">Cytoplasm</location>
    </subcellularLocation>
</comment>
<reference evidence="11 12" key="1">
    <citation type="submission" date="2024-11" db="EMBL/GenBank/DDBJ databases">
        <authorList>
            <person name="Heng Y.C."/>
            <person name="Lim A.C.H."/>
            <person name="Lee J.K.Y."/>
            <person name="Kittelmann S."/>
        </authorList>
    </citation>
    <scope>NUCLEOTIDE SEQUENCE [LARGE SCALE GENOMIC DNA]</scope>
    <source>
        <strain evidence="11 12">WILCCON 0185</strain>
    </source>
</reference>
<evidence type="ECO:0000256" key="8">
    <source>
        <dbReference type="ARBA" id="ARBA00048596"/>
    </source>
</evidence>